<dbReference type="Proteomes" id="UP000001075">
    <property type="component" value="Unassembled WGS sequence"/>
</dbReference>
<evidence type="ECO:0000313" key="3">
    <source>
        <dbReference type="Proteomes" id="UP000001075"/>
    </source>
</evidence>
<name>G3IQB5_CRIGR</name>
<dbReference type="EMBL" id="JH055855">
    <property type="protein sequence ID" value="EGV91164.1"/>
    <property type="molecule type" value="Genomic_DNA"/>
</dbReference>
<dbReference type="AlphaFoldDB" id="G3IQB5"/>
<gene>
    <name evidence="2" type="ORF">I79_026226</name>
</gene>
<dbReference type="STRING" id="10029.G3IQB5"/>
<accession>G3IQB5</accession>
<evidence type="ECO:0000313" key="2">
    <source>
        <dbReference type="EMBL" id="EGV91164.1"/>
    </source>
</evidence>
<reference evidence="3" key="1">
    <citation type="journal article" date="2011" name="Nat. Biotechnol.">
        <title>The genomic sequence of the Chinese hamster ovary (CHO)-K1 cell line.</title>
        <authorList>
            <person name="Xu X."/>
            <person name="Nagarajan H."/>
            <person name="Lewis N.E."/>
            <person name="Pan S."/>
            <person name="Cai Z."/>
            <person name="Liu X."/>
            <person name="Chen W."/>
            <person name="Xie M."/>
            <person name="Wang W."/>
            <person name="Hammond S."/>
            <person name="Andersen M.R."/>
            <person name="Neff N."/>
            <person name="Passarelli B."/>
            <person name="Koh W."/>
            <person name="Fan H.C."/>
            <person name="Wang J."/>
            <person name="Gui Y."/>
            <person name="Lee K.H."/>
            <person name="Betenbaugh M.J."/>
            <person name="Quake S.R."/>
            <person name="Famili I."/>
            <person name="Palsson B.O."/>
            <person name="Wang J."/>
        </authorList>
    </citation>
    <scope>NUCLEOTIDE SEQUENCE [LARGE SCALE GENOMIC DNA]</scope>
    <source>
        <strain evidence="3">CHO K1 cell line</strain>
    </source>
</reference>
<organism evidence="2 3">
    <name type="scientific">Cricetulus griseus</name>
    <name type="common">Chinese hamster</name>
    <name type="synonym">Cricetulus barabensis griseus</name>
    <dbReference type="NCBI Taxonomy" id="10029"/>
    <lineage>
        <taxon>Eukaryota</taxon>
        <taxon>Metazoa</taxon>
        <taxon>Chordata</taxon>
        <taxon>Craniata</taxon>
        <taxon>Vertebrata</taxon>
        <taxon>Euteleostomi</taxon>
        <taxon>Mammalia</taxon>
        <taxon>Eutheria</taxon>
        <taxon>Euarchontoglires</taxon>
        <taxon>Glires</taxon>
        <taxon>Rodentia</taxon>
        <taxon>Myomorpha</taxon>
        <taxon>Muroidea</taxon>
        <taxon>Cricetidae</taxon>
        <taxon>Cricetinae</taxon>
        <taxon>Cricetulus</taxon>
    </lineage>
</organism>
<protein>
    <submittedName>
        <fullName evidence="2">Uncharacterized protein KIAA1267</fullName>
    </submittedName>
</protein>
<dbReference type="InParanoid" id="G3IQB5"/>
<feature type="compositionally biased region" description="Low complexity" evidence="1">
    <location>
        <begin position="23"/>
        <end position="43"/>
    </location>
</feature>
<evidence type="ECO:0000256" key="1">
    <source>
        <dbReference type="SAM" id="MobiDB-lite"/>
    </source>
</evidence>
<feature type="region of interest" description="Disordered" evidence="1">
    <location>
        <begin position="1"/>
        <end position="43"/>
    </location>
</feature>
<sequence length="103" mass="11187">MSSSSYLTATHHPPHSPLVRQLSTSSDTSTPTSSSSQVGASTSVSTCVELIGHCTDYRVLRVALETSVEVSLYSLQSFLRVVFHTKNESAEAWVESLLCEFCC</sequence>
<proteinExistence type="predicted"/>